<keyword evidence="6" id="KW-1185">Reference proteome</keyword>
<evidence type="ECO:0000256" key="2">
    <source>
        <dbReference type="ARBA" id="ARBA00023125"/>
    </source>
</evidence>
<dbReference type="Gene3D" id="1.10.443.10">
    <property type="entry name" value="Intergrase catalytic core"/>
    <property type="match status" value="1"/>
</dbReference>
<dbReference type="PROSITE" id="PS51898">
    <property type="entry name" value="TYR_RECOMBINASE"/>
    <property type="match status" value="1"/>
</dbReference>
<dbReference type="GO" id="GO:0015074">
    <property type="term" value="P:DNA integration"/>
    <property type="evidence" value="ECO:0007669"/>
    <property type="project" value="InterPro"/>
</dbReference>
<keyword evidence="2" id="KW-0238">DNA-binding</keyword>
<evidence type="ECO:0000256" key="3">
    <source>
        <dbReference type="ARBA" id="ARBA00023172"/>
    </source>
</evidence>
<dbReference type="Pfam" id="PF00589">
    <property type="entry name" value="Phage_integrase"/>
    <property type="match status" value="1"/>
</dbReference>
<evidence type="ECO:0000256" key="1">
    <source>
        <dbReference type="ARBA" id="ARBA00008857"/>
    </source>
</evidence>
<sequence>MLEKSLGLMFFLKQPRNYNGGDMYIYLKVTVDGVSKDLSIKRSWEPSRWNSKGNRASGNKEDAKALNDFLSILQNKAYEARKHLIDRGKVITACAIVELLSGVNERKWMLLAMFETHNKDLKKMIGKGVAKGTYTNFNTSFRHTSIFIKEAYKVDDINIRSLDLEFIKKLYNWYRTDLDLNHNSALKNIANMKKIVLDCVDNGWLVGDPFAKFEMTREDVDTVYLDKAELQRIASKNIDNERLSRVRDLFIFCCFTGLSFIDVKQLKRSEVTLAHNSELRIYKNRQKTGTPAAIPLLPIALIILKKYKEDQACLAKDMLLPVLSNQKYNSYLKEIAAICRVDKELTSKMARNSFATTVTLANNVPIETISKMMGHKTIKQTQHYAKVLAVKVTEDMTLLKKKLKKDRFIFADEITMISEVQ</sequence>
<dbReference type="Gene3D" id="1.10.150.130">
    <property type="match status" value="1"/>
</dbReference>
<keyword evidence="3" id="KW-0233">DNA recombination</keyword>
<dbReference type="InterPro" id="IPR013762">
    <property type="entry name" value="Integrase-like_cat_sf"/>
</dbReference>
<dbReference type="InterPro" id="IPR010998">
    <property type="entry name" value="Integrase_recombinase_N"/>
</dbReference>
<dbReference type="PANTHER" id="PTHR30349:SF64">
    <property type="entry name" value="PROPHAGE INTEGRASE INTD-RELATED"/>
    <property type="match status" value="1"/>
</dbReference>
<dbReference type="GO" id="GO:0006310">
    <property type="term" value="P:DNA recombination"/>
    <property type="evidence" value="ECO:0007669"/>
    <property type="project" value="UniProtKB-KW"/>
</dbReference>
<feature type="domain" description="Tyr recombinase" evidence="4">
    <location>
        <begin position="220"/>
        <end position="398"/>
    </location>
</feature>
<comment type="similarity">
    <text evidence="1">Belongs to the 'phage' integrase family.</text>
</comment>
<organism evidence="5 6">
    <name type="scientific">Mucilaginibacter galii</name>
    <dbReference type="NCBI Taxonomy" id="2005073"/>
    <lineage>
        <taxon>Bacteria</taxon>
        <taxon>Pseudomonadati</taxon>
        <taxon>Bacteroidota</taxon>
        <taxon>Sphingobacteriia</taxon>
        <taxon>Sphingobacteriales</taxon>
        <taxon>Sphingobacteriaceae</taxon>
        <taxon>Mucilaginibacter</taxon>
    </lineage>
</organism>
<proteinExistence type="inferred from homology"/>
<gene>
    <name evidence="5" type="ORF">GCM10011425_00130</name>
</gene>
<evidence type="ECO:0000259" key="4">
    <source>
        <dbReference type="PROSITE" id="PS51898"/>
    </source>
</evidence>
<dbReference type="InterPro" id="IPR011010">
    <property type="entry name" value="DNA_brk_join_enz"/>
</dbReference>
<reference evidence="5" key="1">
    <citation type="journal article" date="2014" name="Int. J. Syst. Evol. Microbiol.">
        <title>Complete genome sequence of Corynebacterium casei LMG S-19264T (=DSM 44701T), isolated from a smear-ripened cheese.</title>
        <authorList>
            <consortium name="US DOE Joint Genome Institute (JGI-PGF)"/>
            <person name="Walter F."/>
            <person name="Albersmeier A."/>
            <person name="Kalinowski J."/>
            <person name="Ruckert C."/>
        </authorList>
    </citation>
    <scope>NUCLEOTIDE SEQUENCE</scope>
    <source>
        <strain evidence="5">CCM 8711</strain>
    </source>
</reference>
<dbReference type="AlphaFoldDB" id="A0A917MZB2"/>
<dbReference type="SUPFAM" id="SSF56349">
    <property type="entry name" value="DNA breaking-rejoining enzymes"/>
    <property type="match status" value="1"/>
</dbReference>
<dbReference type="Pfam" id="PF17293">
    <property type="entry name" value="Arm-DNA-bind_5"/>
    <property type="match status" value="1"/>
</dbReference>
<dbReference type="RefSeq" id="WP_188412648.1">
    <property type="nucleotide sequence ID" value="NZ_BMDO01000001.1"/>
</dbReference>
<name>A0A917MZB2_9SPHI</name>
<dbReference type="PANTHER" id="PTHR30349">
    <property type="entry name" value="PHAGE INTEGRASE-RELATED"/>
    <property type="match status" value="1"/>
</dbReference>
<dbReference type="EMBL" id="BMDO01000001">
    <property type="protein sequence ID" value="GGI48801.1"/>
    <property type="molecule type" value="Genomic_DNA"/>
</dbReference>
<reference evidence="5" key="2">
    <citation type="submission" date="2020-09" db="EMBL/GenBank/DDBJ databases">
        <authorList>
            <person name="Sun Q."/>
            <person name="Sedlacek I."/>
        </authorList>
    </citation>
    <scope>NUCLEOTIDE SEQUENCE</scope>
    <source>
        <strain evidence="5">CCM 8711</strain>
    </source>
</reference>
<comment type="caution">
    <text evidence="5">The sequence shown here is derived from an EMBL/GenBank/DDBJ whole genome shotgun (WGS) entry which is preliminary data.</text>
</comment>
<dbReference type="CDD" id="cd01185">
    <property type="entry name" value="INTN1_C_like"/>
    <property type="match status" value="1"/>
</dbReference>
<evidence type="ECO:0000313" key="6">
    <source>
        <dbReference type="Proteomes" id="UP000662074"/>
    </source>
</evidence>
<evidence type="ECO:0000313" key="5">
    <source>
        <dbReference type="EMBL" id="GGI48801.1"/>
    </source>
</evidence>
<dbReference type="InterPro" id="IPR035386">
    <property type="entry name" value="Arm-DNA-bind_5"/>
</dbReference>
<dbReference type="InterPro" id="IPR025269">
    <property type="entry name" value="SAM-like_dom"/>
</dbReference>
<dbReference type="Proteomes" id="UP000662074">
    <property type="component" value="Unassembled WGS sequence"/>
</dbReference>
<dbReference type="InterPro" id="IPR050090">
    <property type="entry name" value="Tyrosine_recombinase_XerCD"/>
</dbReference>
<dbReference type="Pfam" id="PF13102">
    <property type="entry name" value="Phage_int_SAM_5"/>
    <property type="match status" value="1"/>
</dbReference>
<dbReference type="InterPro" id="IPR002104">
    <property type="entry name" value="Integrase_catalytic"/>
</dbReference>
<protein>
    <submittedName>
        <fullName evidence="5">Transposase</fullName>
    </submittedName>
</protein>
<dbReference type="GO" id="GO:0003677">
    <property type="term" value="F:DNA binding"/>
    <property type="evidence" value="ECO:0007669"/>
    <property type="project" value="UniProtKB-KW"/>
</dbReference>
<accession>A0A917MZB2</accession>